<dbReference type="RefSeq" id="WP_163612206.1">
    <property type="nucleotide sequence ID" value="NZ_JAAGWB010000051.1"/>
</dbReference>
<evidence type="ECO:0000313" key="8">
    <source>
        <dbReference type="Proteomes" id="UP000471152"/>
    </source>
</evidence>
<sequence length="208" mass="21051">MTVPTARPVVVADARPVVAEGLAGALGRHPGLGVVGLSDPDRLVDVLDARAGTTVVLLPSAGGSDSFSAVLRAAVPPGTTVVLVGAATAAWPPDVVVQVLPAGCTAQELADVLARPGPHRTPVTPPGAAAPADVLHGLTPRQREVLALLAEGVSTPEIARRMAVSVNTVRTHVNVLLHRLGVHSRLRAVALYADAAGAGWPPPHDHGA</sequence>
<dbReference type="InterPro" id="IPR036388">
    <property type="entry name" value="WH-like_DNA-bd_sf"/>
</dbReference>
<dbReference type="PANTHER" id="PTHR44688">
    <property type="entry name" value="DNA-BINDING TRANSCRIPTIONAL ACTIVATOR DEVR_DOSR"/>
    <property type="match status" value="1"/>
</dbReference>
<protein>
    <submittedName>
        <fullName evidence="6">Response regulator transcription factor</fullName>
    </submittedName>
</protein>
<accession>A0A6P0HBK9</accession>
<dbReference type="CDD" id="cd06170">
    <property type="entry name" value="LuxR_C_like"/>
    <property type="match status" value="1"/>
</dbReference>
<dbReference type="GO" id="GO:0003677">
    <property type="term" value="F:DNA binding"/>
    <property type="evidence" value="ECO:0007669"/>
    <property type="project" value="UniProtKB-KW"/>
</dbReference>
<evidence type="ECO:0000256" key="2">
    <source>
        <dbReference type="ARBA" id="ARBA00023125"/>
    </source>
</evidence>
<comment type="caution">
    <text evidence="6">The sequence shown here is derived from an EMBL/GenBank/DDBJ whole genome shotgun (WGS) entry which is preliminary data.</text>
</comment>
<evidence type="ECO:0000313" key="6">
    <source>
        <dbReference type="EMBL" id="NEN52543.1"/>
    </source>
</evidence>
<keyword evidence="2" id="KW-0238">DNA-binding</keyword>
<feature type="domain" description="HTH luxR-type" evidence="4">
    <location>
        <begin position="131"/>
        <end position="196"/>
    </location>
</feature>
<dbReference type="Gene3D" id="1.10.10.10">
    <property type="entry name" value="Winged helix-like DNA-binding domain superfamily/Winged helix DNA-binding domain"/>
    <property type="match status" value="1"/>
</dbReference>
<dbReference type="PROSITE" id="PS50043">
    <property type="entry name" value="HTH_LUXR_2"/>
    <property type="match status" value="1"/>
</dbReference>
<evidence type="ECO:0000256" key="3">
    <source>
        <dbReference type="ARBA" id="ARBA00023163"/>
    </source>
</evidence>
<dbReference type="Proteomes" id="UP000471152">
    <property type="component" value="Unassembled WGS sequence"/>
</dbReference>
<dbReference type="Pfam" id="PF00196">
    <property type="entry name" value="GerE"/>
    <property type="match status" value="1"/>
</dbReference>
<dbReference type="AlphaFoldDB" id="A0A6P0HBK9"/>
<name>A0A6P0HBK9_9ACTN</name>
<evidence type="ECO:0000313" key="5">
    <source>
        <dbReference type="EMBL" id="NEK95655.1"/>
    </source>
</evidence>
<proteinExistence type="predicted"/>
<dbReference type="GO" id="GO:0006355">
    <property type="term" value="P:regulation of DNA-templated transcription"/>
    <property type="evidence" value="ECO:0007669"/>
    <property type="project" value="InterPro"/>
</dbReference>
<keyword evidence="1" id="KW-0805">Transcription regulation</keyword>
<reference evidence="6 8" key="2">
    <citation type="submission" date="2020-02" db="EMBL/GenBank/DDBJ databases">
        <title>The WGS of Modestobacter muralis DSM 100205.</title>
        <authorList>
            <person name="Jiang Z."/>
        </authorList>
    </citation>
    <scope>NUCLEOTIDE SEQUENCE [LARGE SCALE GENOMIC DNA]</scope>
    <source>
        <strain evidence="6 8">DSM 100205</strain>
    </source>
</reference>
<reference evidence="5 7" key="1">
    <citation type="submission" date="2020-01" db="EMBL/GenBank/DDBJ databases">
        <title>the WGS Modestobacter muralis CPCC 204518.</title>
        <authorList>
            <person name="Jiang Z."/>
        </authorList>
    </citation>
    <scope>NUCLEOTIDE SEQUENCE [LARGE SCALE GENOMIC DNA]</scope>
    <source>
        <strain evidence="5 7">DSM 100205</strain>
    </source>
</reference>
<evidence type="ECO:0000259" key="4">
    <source>
        <dbReference type="PROSITE" id="PS50043"/>
    </source>
</evidence>
<dbReference type="PRINTS" id="PR00038">
    <property type="entry name" value="HTHLUXR"/>
</dbReference>
<dbReference type="SMART" id="SM00421">
    <property type="entry name" value="HTH_LUXR"/>
    <property type="match status" value="1"/>
</dbReference>
<keyword evidence="7" id="KW-1185">Reference proteome</keyword>
<keyword evidence="3" id="KW-0804">Transcription</keyword>
<evidence type="ECO:0000256" key="1">
    <source>
        <dbReference type="ARBA" id="ARBA00023015"/>
    </source>
</evidence>
<dbReference type="Proteomes" id="UP000468828">
    <property type="component" value="Unassembled WGS sequence"/>
</dbReference>
<dbReference type="EMBL" id="JAAGWH010000049">
    <property type="protein sequence ID" value="NEK95655.1"/>
    <property type="molecule type" value="Genomic_DNA"/>
</dbReference>
<organism evidence="6 8">
    <name type="scientific">Modestobacter muralis</name>
    <dbReference type="NCBI Taxonomy" id="1608614"/>
    <lineage>
        <taxon>Bacteria</taxon>
        <taxon>Bacillati</taxon>
        <taxon>Actinomycetota</taxon>
        <taxon>Actinomycetes</taxon>
        <taxon>Geodermatophilales</taxon>
        <taxon>Geodermatophilaceae</taxon>
        <taxon>Modestobacter</taxon>
    </lineage>
</organism>
<evidence type="ECO:0000313" key="7">
    <source>
        <dbReference type="Proteomes" id="UP000468828"/>
    </source>
</evidence>
<dbReference type="SUPFAM" id="SSF46894">
    <property type="entry name" value="C-terminal effector domain of the bipartite response regulators"/>
    <property type="match status" value="1"/>
</dbReference>
<gene>
    <name evidence="6" type="ORF">G3R41_16645</name>
    <name evidence="5" type="ORF">GCU67_15995</name>
</gene>
<dbReference type="PANTHER" id="PTHR44688:SF16">
    <property type="entry name" value="DNA-BINDING TRANSCRIPTIONAL ACTIVATOR DEVR_DOSR"/>
    <property type="match status" value="1"/>
</dbReference>
<dbReference type="EMBL" id="JAAGWB010000051">
    <property type="protein sequence ID" value="NEN52543.1"/>
    <property type="molecule type" value="Genomic_DNA"/>
</dbReference>
<dbReference type="InterPro" id="IPR000792">
    <property type="entry name" value="Tscrpt_reg_LuxR_C"/>
</dbReference>
<dbReference type="InterPro" id="IPR016032">
    <property type="entry name" value="Sig_transdc_resp-reg_C-effctor"/>
</dbReference>